<evidence type="ECO:0000313" key="1">
    <source>
        <dbReference type="EMBL" id="EPZ35602.1"/>
    </source>
</evidence>
<accession>A0A075AZE8</accession>
<evidence type="ECO:0000313" key="2">
    <source>
        <dbReference type="Proteomes" id="UP000030755"/>
    </source>
</evidence>
<name>A0A075AZE8_ROZAC</name>
<dbReference type="Proteomes" id="UP000030755">
    <property type="component" value="Unassembled WGS sequence"/>
</dbReference>
<reference evidence="1 2" key="1">
    <citation type="journal article" date="2013" name="Curr. Biol.">
        <title>Shared signatures of parasitism and phylogenomics unite Cryptomycota and microsporidia.</title>
        <authorList>
            <person name="James T.Y."/>
            <person name="Pelin A."/>
            <person name="Bonen L."/>
            <person name="Ahrendt S."/>
            <person name="Sain D."/>
            <person name="Corradi N."/>
            <person name="Stajich J.E."/>
        </authorList>
    </citation>
    <scope>NUCLEOTIDE SEQUENCE [LARGE SCALE GENOMIC DNA]</scope>
    <source>
        <strain evidence="1 2">CSF55</strain>
    </source>
</reference>
<gene>
    <name evidence="1" type="ORF">O9G_005467</name>
</gene>
<dbReference type="HOGENOM" id="CLU_2334826_0_0_1"/>
<dbReference type="AlphaFoldDB" id="A0A075AZE8"/>
<proteinExistence type="predicted"/>
<keyword evidence="2" id="KW-1185">Reference proteome</keyword>
<sequence>MSALNSECVKHWMIAISSAKVAFRGPSGFVSNIEWFEIRILAAPWVLLVIDVEPSSESLCEYREREEIILAMALYVGQGLCRFRCILSEESLDVGLIL</sequence>
<organism evidence="1 2">
    <name type="scientific">Rozella allomycis (strain CSF55)</name>
    <dbReference type="NCBI Taxonomy" id="988480"/>
    <lineage>
        <taxon>Eukaryota</taxon>
        <taxon>Fungi</taxon>
        <taxon>Fungi incertae sedis</taxon>
        <taxon>Cryptomycota</taxon>
        <taxon>Cryptomycota incertae sedis</taxon>
        <taxon>Rozella</taxon>
    </lineage>
</organism>
<protein>
    <submittedName>
        <fullName evidence="1">Uncharacterized protein</fullName>
    </submittedName>
</protein>
<dbReference type="EMBL" id="KE560795">
    <property type="protein sequence ID" value="EPZ35602.1"/>
    <property type="molecule type" value="Genomic_DNA"/>
</dbReference>